<dbReference type="Pfam" id="PF21621">
    <property type="entry name" value="MPI_cupin_dom"/>
    <property type="match status" value="1"/>
</dbReference>
<dbReference type="PANTHER" id="PTHR42742">
    <property type="entry name" value="TRANSCRIPTIONAL REPRESSOR MPRA"/>
    <property type="match status" value="1"/>
</dbReference>
<dbReference type="GO" id="GO:0005975">
    <property type="term" value="P:carbohydrate metabolic process"/>
    <property type="evidence" value="ECO:0007669"/>
    <property type="project" value="InterPro"/>
</dbReference>
<evidence type="ECO:0000256" key="4">
    <source>
        <dbReference type="ARBA" id="ARBA00030762"/>
    </source>
</evidence>
<feature type="active site" evidence="6">
    <location>
        <position position="189"/>
    </location>
</feature>
<gene>
    <name evidence="9" type="primary">manA</name>
    <name evidence="9" type="ORF">EFREU_v1c02120</name>
</gene>
<dbReference type="PIRSF" id="PIRSF036894">
    <property type="entry name" value="PMI_Firm_short"/>
    <property type="match status" value="1"/>
</dbReference>
<evidence type="ECO:0000256" key="6">
    <source>
        <dbReference type="PIRSR" id="PIRSR036894-2"/>
    </source>
</evidence>
<evidence type="ECO:0000259" key="8">
    <source>
        <dbReference type="Pfam" id="PF21621"/>
    </source>
</evidence>
<accession>A0A2K8NQZ6</accession>
<organism evidence="9 10">
    <name type="scientific">Entomoplasma freundtii</name>
    <dbReference type="NCBI Taxonomy" id="74700"/>
    <lineage>
        <taxon>Bacteria</taxon>
        <taxon>Bacillati</taxon>
        <taxon>Mycoplasmatota</taxon>
        <taxon>Mollicutes</taxon>
        <taxon>Entomoplasmatales</taxon>
        <taxon>Entomoplasmataceae</taxon>
        <taxon>Entomoplasma</taxon>
    </lineage>
</organism>
<comment type="cofactor">
    <cofactor evidence="5">
        <name>Zn(2+)</name>
        <dbReference type="ChEBI" id="CHEBI:29105"/>
    </cofactor>
    <text evidence="5">Binds 1 zinc ion per subunit.</text>
</comment>
<dbReference type="InterPro" id="IPR046457">
    <property type="entry name" value="PMI_typeI_cat"/>
</dbReference>
<dbReference type="InterPro" id="IPR014628">
    <property type="entry name" value="Man6P_isomerase_Firm_short"/>
</dbReference>
<keyword evidence="1 5" id="KW-0479">Metal-binding</keyword>
<evidence type="ECO:0000256" key="2">
    <source>
        <dbReference type="ARBA" id="ARBA00022833"/>
    </source>
</evidence>
<protein>
    <recommendedName>
        <fullName evidence="3">Phosphohexomutase</fullName>
    </recommendedName>
    <alternativeName>
        <fullName evidence="4">Phosphomannose isomerase</fullName>
    </alternativeName>
</protein>
<dbReference type="KEGG" id="efr:EFREU_v1c02120"/>
<proteinExistence type="predicted"/>
<dbReference type="GO" id="GO:0008270">
    <property type="term" value="F:zinc ion binding"/>
    <property type="evidence" value="ECO:0007669"/>
    <property type="project" value="InterPro"/>
</dbReference>
<sequence>MELVKLRPYFSEKIWGGRGLENFGFQLPENKNIGEAWVISAHPNGLSTFVNGSFANQSLADVFENNRHLFGNFEGEFPLLVKILTPNDFLSVQVHPDDTYAQAKHNSLGKPESWYVLEAPENAFLIYGHNAKTKNELTTLIDNKKWEQLLRKVPVKVGDFLYVAPGKIHAVTPGVVVCEIQRSSDITYRLYDYDRLDDSGQPRRLDLADSIACTTVPDSEDVIIKEGKKAIFNNDYFSVYHWNVQAEPTLVLSEKPYWLQLTVLSGNGQINHQNFKKGDSAITLGPIEPLQANGDLKILLSWVNKKN</sequence>
<dbReference type="InterPro" id="IPR051804">
    <property type="entry name" value="Carb_Metab_Reg_Kinase/Isom"/>
</dbReference>
<dbReference type="GO" id="GO:0004476">
    <property type="term" value="F:mannose-6-phosphate isomerase activity"/>
    <property type="evidence" value="ECO:0007669"/>
    <property type="project" value="InterPro"/>
</dbReference>
<evidence type="ECO:0000313" key="10">
    <source>
        <dbReference type="Proteomes" id="UP000232222"/>
    </source>
</evidence>
<dbReference type="AlphaFoldDB" id="A0A2K8NQZ6"/>
<dbReference type="EMBL" id="CP024962">
    <property type="protein sequence ID" value="ATZ16239.1"/>
    <property type="molecule type" value="Genomic_DNA"/>
</dbReference>
<feature type="binding site" evidence="5">
    <location>
        <position position="112"/>
    </location>
    <ligand>
        <name>Zn(2+)</name>
        <dbReference type="ChEBI" id="CHEBI:29105"/>
    </ligand>
</feature>
<keyword evidence="9" id="KW-0413">Isomerase</keyword>
<dbReference type="Proteomes" id="UP000232222">
    <property type="component" value="Chromosome"/>
</dbReference>
<dbReference type="InterPro" id="IPR049071">
    <property type="entry name" value="MPI_cupin_dom"/>
</dbReference>
<dbReference type="Gene3D" id="2.60.120.10">
    <property type="entry name" value="Jelly Rolls"/>
    <property type="match status" value="2"/>
</dbReference>
<keyword evidence="10" id="KW-1185">Reference proteome</keyword>
<reference evidence="9 10" key="1">
    <citation type="submission" date="2017-11" db="EMBL/GenBank/DDBJ databases">
        <title>Genome sequence of Entomoplasma freundtii BARC 318 (ATCC 51999).</title>
        <authorList>
            <person name="Lo W.-S."/>
            <person name="Gasparich G.E."/>
            <person name="Kuo C.-H."/>
        </authorList>
    </citation>
    <scope>NUCLEOTIDE SEQUENCE [LARGE SCALE GENOMIC DNA]</scope>
    <source>
        <strain evidence="9 10">BARC 318</strain>
    </source>
</reference>
<dbReference type="PANTHER" id="PTHR42742:SF3">
    <property type="entry name" value="FRUCTOKINASE"/>
    <property type="match status" value="1"/>
</dbReference>
<evidence type="ECO:0000259" key="7">
    <source>
        <dbReference type="Pfam" id="PF20511"/>
    </source>
</evidence>
<dbReference type="CDD" id="cd07010">
    <property type="entry name" value="cupin_PMI_type_I_N_bac"/>
    <property type="match status" value="1"/>
</dbReference>
<dbReference type="RefSeq" id="WP_100609194.1">
    <property type="nucleotide sequence ID" value="NZ_CP024962.1"/>
</dbReference>
<feature type="domain" description="Phosphomannose isomerase type I catalytic" evidence="7">
    <location>
        <begin position="3"/>
        <end position="106"/>
    </location>
</feature>
<dbReference type="Pfam" id="PF20511">
    <property type="entry name" value="PMI_typeI_cat"/>
    <property type="match status" value="1"/>
</dbReference>
<evidence type="ECO:0000313" key="9">
    <source>
        <dbReference type="EMBL" id="ATZ16239.1"/>
    </source>
</evidence>
<keyword evidence="2 5" id="KW-0862">Zinc</keyword>
<evidence type="ECO:0000256" key="1">
    <source>
        <dbReference type="ARBA" id="ARBA00022723"/>
    </source>
</evidence>
<dbReference type="InterPro" id="IPR011051">
    <property type="entry name" value="RmlC_Cupin_sf"/>
</dbReference>
<dbReference type="OrthoDB" id="9808275at2"/>
<evidence type="ECO:0000256" key="5">
    <source>
        <dbReference type="PIRSR" id="PIRSR036894-1"/>
    </source>
</evidence>
<feature type="binding site" evidence="5">
    <location>
        <position position="95"/>
    </location>
    <ligand>
        <name>Zn(2+)</name>
        <dbReference type="ChEBI" id="CHEBI:29105"/>
    </ligand>
</feature>
<evidence type="ECO:0000256" key="3">
    <source>
        <dbReference type="ARBA" id="ARBA00029741"/>
    </source>
</evidence>
<dbReference type="InterPro" id="IPR014710">
    <property type="entry name" value="RmlC-like_jellyroll"/>
</dbReference>
<feature type="binding site" evidence="5">
    <location>
        <position position="169"/>
    </location>
    <ligand>
        <name>Zn(2+)</name>
        <dbReference type="ChEBI" id="CHEBI:29105"/>
    </ligand>
</feature>
<dbReference type="SUPFAM" id="SSF51182">
    <property type="entry name" value="RmlC-like cupins"/>
    <property type="match status" value="1"/>
</dbReference>
<feature type="domain" description="Mannose-6-phosphate isomerase cupin" evidence="8">
    <location>
        <begin position="233"/>
        <end position="301"/>
    </location>
</feature>
<name>A0A2K8NQZ6_9MOLU</name>